<accession>A0ABU1BH61</accession>
<reference evidence="4 5" key="1">
    <citation type="submission" date="2023-08" db="EMBL/GenBank/DDBJ databases">
        <title>Pseudoalteromonas haloplanktis LL1 genome.</title>
        <authorList>
            <person name="Wu S."/>
        </authorList>
    </citation>
    <scope>NUCLEOTIDE SEQUENCE [LARGE SCALE GENOMIC DNA]</scope>
    <source>
        <strain evidence="4 5">LL1</strain>
    </source>
</reference>
<dbReference type="PANTHER" id="PTHR30268:SF0">
    <property type="entry name" value="L-RHAMNOSE ISOMERASE"/>
    <property type="match status" value="1"/>
</dbReference>
<keyword evidence="1" id="KW-0479">Metal-binding</keyword>
<dbReference type="InterPro" id="IPR013451">
    <property type="entry name" value="L_rhamnose_iso"/>
</dbReference>
<evidence type="ECO:0000256" key="2">
    <source>
        <dbReference type="ARBA" id="ARBA00023211"/>
    </source>
</evidence>
<dbReference type="PANTHER" id="PTHR30268">
    <property type="entry name" value="L-RHAMNOSE ISOMERASE"/>
    <property type="match status" value="1"/>
</dbReference>
<comment type="caution">
    <text evidence="4">The sequence shown here is derived from an EMBL/GenBank/DDBJ whole genome shotgun (WGS) entry which is preliminary data.</text>
</comment>
<evidence type="ECO:0000256" key="1">
    <source>
        <dbReference type="ARBA" id="ARBA00022723"/>
    </source>
</evidence>
<dbReference type="InterPro" id="IPR036237">
    <property type="entry name" value="Xyl_isomerase-like_sf"/>
</dbReference>
<evidence type="ECO:0000313" key="4">
    <source>
        <dbReference type="EMBL" id="MDQ9093760.1"/>
    </source>
</evidence>
<dbReference type="NCBIfam" id="TIGR02629">
    <property type="entry name" value="L_rham_iso_rhiz"/>
    <property type="match status" value="1"/>
</dbReference>
<gene>
    <name evidence="4" type="primary">rhaI</name>
    <name evidence="4" type="ORF">RC083_19490</name>
</gene>
<dbReference type="RefSeq" id="WP_016710380.1">
    <property type="nucleotide sequence ID" value="NZ_JAVIFY010000020.1"/>
</dbReference>
<protein>
    <submittedName>
        <fullName evidence="4">L-rhamnose catabolism isomerase</fullName>
    </submittedName>
</protein>
<keyword evidence="5" id="KW-1185">Reference proteome</keyword>
<dbReference type="SUPFAM" id="SSF51658">
    <property type="entry name" value="Xylose isomerase-like"/>
    <property type="match status" value="1"/>
</dbReference>
<dbReference type="InterPro" id="IPR050337">
    <property type="entry name" value="L-rhamnose_isomerase"/>
</dbReference>
<dbReference type="GO" id="GO:0016853">
    <property type="term" value="F:isomerase activity"/>
    <property type="evidence" value="ECO:0007669"/>
    <property type="project" value="UniProtKB-KW"/>
</dbReference>
<proteinExistence type="predicted"/>
<dbReference type="EMBL" id="JAVIFY010000020">
    <property type="protein sequence ID" value="MDQ9093760.1"/>
    <property type="molecule type" value="Genomic_DNA"/>
</dbReference>
<dbReference type="Proteomes" id="UP001226574">
    <property type="component" value="Unassembled WGS sequence"/>
</dbReference>
<keyword evidence="2" id="KW-0464">Manganese</keyword>
<organism evidence="4 5">
    <name type="scientific">Pseudoalteromonas haloplanktis</name>
    <name type="common">Alteromonas haloplanktis</name>
    <dbReference type="NCBI Taxonomy" id="228"/>
    <lineage>
        <taxon>Bacteria</taxon>
        <taxon>Pseudomonadati</taxon>
        <taxon>Pseudomonadota</taxon>
        <taxon>Gammaproteobacteria</taxon>
        <taxon>Alteromonadales</taxon>
        <taxon>Pseudoalteromonadaceae</taxon>
        <taxon>Pseudoalteromonas</taxon>
    </lineage>
</organism>
<evidence type="ECO:0000313" key="5">
    <source>
        <dbReference type="Proteomes" id="UP001226574"/>
    </source>
</evidence>
<dbReference type="Gene3D" id="3.20.20.150">
    <property type="entry name" value="Divalent-metal-dependent TIM barrel enzymes"/>
    <property type="match status" value="1"/>
</dbReference>
<name>A0ABU1BH61_PSEHA</name>
<sequence>MTQRIDKALIADENAKLLSDLNEDYQALGNKLARNDINIEEVTAKAEAFQIAVPSWGTGTGGTRFARFPGEGEPRNIFEKLEDSAVINDLSQCTERVSPHFPWDKVDDFTELKQFSDELNLSWDSINSNTFQDQPGQEHSFKYGSLSNTSAASRELAIAHNLDCIEWGKALGSKTLTVWVGDGSNHPGQQHFQSAFERYLESMKTIYAGLPSDWELHIEHKMFEPAFYSTIIQDWGSNILAAMELGPQAKSLVDLGHHAPNVNIEMIVSRLIQFKKLGGFHFNDSKYGDDDLDSGSLHPYQQFLIFNELVDAQYRNQEGFNPNYMLDQSHNVTDPIESLMNSAASVQRSYVSALLVDREKLSEYQQNNDALMASNTLKNAFNTDVSPILAMARLRKGGAIDPIATYRKASYRSAVAAKRPSSGGNGSGIV</sequence>
<keyword evidence="3 4" id="KW-0413">Isomerase</keyword>
<evidence type="ECO:0000256" key="3">
    <source>
        <dbReference type="ARBA" id="ARBA00023235"/>
    </source>
</evidence>